<evidence type="ECO:0000313" key="3">
    <source>
        <dbReference type="Proteomes" id="UP000018766"/>
    </source>
</evidence>
<name>V8G987_9BURK</name>
<dbReference type="InterPro" id="IPR029044">
    <property type="entry name" value="Nucleotide-diphossugar_trans"/>
</dbReference>
<dbReference type="SUPFAM" id="SSF53448">
    <property type="entry name" value="Nucleotide-diphospho-sugar transferases"/>
    <property type="match status" value="1"/>
</dbReference>
<accession>V8G987</accession>
<reference evidence="2 3" key="1">
    <citation type="submission" date="2013-11" db="EMBL/GenBank/DDBJ databases">
        <title>Genomic analysis of Pelistega sp. HM-7.</title>
        <authorList>
            <person name="Kumbhare S.V."/>
            <person name="Shetty S.A."/>
            <person name="Sharma O."/>
            <person name="Dhotre D.P."/>
        </authorList>
    </citation>
    <scope>NUCLEOTIDE SEQUENCE [LARGE SCALE GENOMIC DNA]</scope>
    <source>
        <strain evidence="2 3">HM-7</strain>
    </source>
</reference>
<keyword evidence="3" id="KW-1185">Reference proteome</keyword>
<gene>
    <name evidence="2" type="ORF">V757_03985</name>
</gene>
<dbReference type="Gene3D" id="3.90.550.10">
    <property type="entry name" value="Spore Coat Polysaccharide Biosynthesis Protein SpsA, Chain A"/>
    <property type="match status" value="1"/>
</dbReference>
<dbReference type="InterPro" id="IPR050834">
    <property type="entry name" value="Glycosyltransf_2"/>
</dbReference>
<dbReference type="PANTHER" id="PTHR43685:SF2">
    <property type="entry name" value="GLYCOSYLTRANSFERASE 2-LIKE DOMAIN-CONTAINING PROTEIN"/>
    <property type="match status" value="1"/>
</dbReference>
<dbReference type="PANTHER" id="PTHR43685">
    <property type="entry name" value="GLYCOSYLTRANSFERASE"/>
    <property type="match status" value="1"/>
</dbReference>
<organism evidence="2 3">
    <name type="scientific">Pelistega indica</name>
    <dbReference type="NCBI Taxonomy" id="1414851"/>
    <lineage>
        <taxon>Bacteria</taxon>
        <taxon>Pseudomonadati</taxon>
        <taxon>Pseudomonadota</taxon>
        <taxon>Betaproteobacteria</taxon>
        <taxon>Burkholderiales</taxon>
        <taxon>Alcaligenaceae</taxon>
        <taxon>Pelistega</taxon>
    </lineage>
</organism>
<dbReference type="Proteomes" id="UP000018766">
    <property type="component" value="Unassembled WGS sequence"/>
</dbReference>
<dbReference type="Pfam" id="PF00535">
    <property type="entry name" value="Glycos_transf_2"/>
    <property type="match status" value="1"/>
</dbReference>
<feature type="domain" description="Glycosyltransferase 2-like" evidence="1">
    <location>
        <begin position="8"/>
        <end position="157"/>
    </location>
</feature>
<dbReference type="OrthoDB" id="9802649at2"/>
<dbReference type="EMBL" id="AYSV01000064">
    <property type="protein sequence ID" value="ETD72498.1"/>
    <property type="molecule type" value="Genomic_DNA"/>
</dbReference>
<evidence type="ECO:0000313" key="2">
    <source>
        <dbReference type="EMBL" id="ETD72498.1"/>
    </source>
</evidence>
<dbReference type="PATRIC" id="fig|1414851.3.peg.799"/>
<dbReference type="GO" id="GO:0016740">
    <property type="term" value="F:transferase activity"/>
    <property type="evidence" value="ECO:0007669"/>
    <property type="project" value="UniProtKB-KW"/>
</dbReference>
<dbReference type="RefSeq" id="WP_023950105.1">
    <property type="nucleotide sequence ID" value="NZ_AYSV01000064.1"/>
</dbReference>
<dbReference type="CDD" id="cd00761">
    <property type="entry name" value="Glyco_tranf_GTA_type"/>
    <property type="match status" value="1"/>
</dbReference>
<comment type="caution">
    <text evidence="2">The sequence shown here is derived from an EMBL/GenBank/DDBJ whole genome shotgun (WGS) entry which is preliminary data.</text>
</comment>
<dbReference type="AlphaFoldDB" id="V8G987"/>
<keyword evidence="2" id="KW-0808">Transferase</keyword>
<evidence type="ECO:0000259" key="1">
    <source>
        <dbReference type="Pfam" id="PF00535"/>
    </source>
</evidence>
<protein>
    <submittedName>
        <fullName evidence="2">Glycosyltransferase</fullName>
    </submittedName>
</protein>
<proteinExistence type="predicted"/>
<sequence>MNKLTLDVVIPCYNDEVTLAQAVSSALQQKEVRHVIIVDDGSTDNSSLIMQKLAHQYTQVRLLSMPKNSGVAQARNWGAMQSDADILAFLDADDEYDYGALSAAYMVFQKYAYISLVRLKLYPINLPTHYQTHPNFAKAWQTLEMTVGGNMVFRRSAFMAAGGFPHHELFRRLGGEDGALGIAFTRCSVVGTLFGEQEPGVKHLCHPKAHALYLLDTALFNQVEQRVSKNDLVKAEEVTAEIVNRLLGLKSILNVETAGIMPFYS</sequence>
<dbReference type="InterPro" id="IPR001173">
    <property type="entry name" value="Glyco_trans_2-like"/>
</dbReference>